<feature type="non-terminal residue" evidence="1">
    <location>
        <position position="1"/>
    </location>
</feature>
<feature type="non-terminal residue" evidence="1">
    <location>
        <position position="169"/>
    </location>
</feature>
<evidence type="ECO:0000313" key="2">
    <source>
        <dbReference type="Proteomes" id="UP000275408"/>
    </source>
</evidence>
<reference evidence="1 2" key="1">
    <citation type="journal article" date="2018" name="Sci. Rep.">
        <title>Comparative analysis of the Pocillopora damicornis genome highlights role of immune system in coral evolution.</title>
        <authorList>
            <person name="Cunning R."/>
            <person name="Bay R.A."/>
            <person name="Gillette P."/>
            <person name="Baker A.C."/>
            <person name="Traylor-Knowles N."/>
        </authorList>
    </citation>
    <scope>NUCLEOTIDE SEQUENCE [LARGE SCALE GENOMIC DNA]</scope>
    <source>
        <strain evidence="1">RSMAS</strain>
        <tissue evidence="1">Whole animal</tissue>
    </source>
</reference>
<protein>
    <submittedName>
        <fullName evidence="1">Uncharacterized protein</fullName>
    </submittedName>
</protein>
<accession>A0A3M6V0K1</accession>
<organism evidence="1 2">
    <name type="scientific">Pocillopora damicornis</name>
    <name type="common">Cauliflower coral</name>
    <name type="synonym">Millepora damicornis</name>
    <dbReference type="NCBI Taxonomy" id="46731"/>
    <lineage>
        <taxon>Eukaryota</taxon>
        <taxon>Metazoa</taxon>
        <taxon>Cnidaria</taxon>
        <taxon>Anthozoa</taxon>
        <taxon>Hexacorallia</taxon>
        <taxon>Scleractinia</taxon>
        <taxon>Astrocoeniina</taxon>
        <taxon>Pocilloporidae</taxon>
        <taxon>Pocillopora</taxon>
    </lineage>
</organism>
<gene>
    <name evidence="1" type="ORF">pdam_00025860</name>
</gene>
<dbReference type="Proteomes" id="UP000275408">
    <property type="component" value="Unassembled WGS sequence"/>
</dbReference>
<proteinExistence type="predicted"/>
<keyword evidence="2" id="KW-1185">Reference proteome</keyword>
<comment type="caution">
    <text evidence="1">The sequence shown here is derived from an EMBL/GenBank/DDBJ whole genome shotgun (WGS) entry which is preliminary data.</text>
</comment>
<dbReference type="AlphaFoldDB" id="A0A3M6V0K1"/>
<sequence length="169" mass="19217">CFVIPKNLGERLCDHLKKAVETEKETEEQLNLLLEKLNETGIKVDVSGVSEWSIMEKSTANKAASTGRPSSSPDDYPDKLRQFFCVRTNLQKCSPASEIWKLKNLEGGQPRWSPDSSMDIAYLRDLQNKRRGDLLLSMHVKCSERWFLLQLMKKYAGIALICSSANSHR</sequence>
<name>A0A3M6V0K1_POCDA</name>
<evidence type="ECO:0000313" key="1">
    <source>
        <dbReference type="EMBL" id="RMX59463.1"/>
    </source>
</evidence>
<dbReference type="EMBL" id="RCHS01000343">
    <property type="protein sequence ID" value="RMX59463.1"/>
    <property type="molecule type" value="Genomic_DNA"/>
</dbReference>